<protein>
    <submittedName>
        <fullName evidence="1">Str. FM013</fullName>
    </submittedName>
</protein>
<reference evidence="1 2" key="1">
    <citation type="journal article" date="2014" name="Nat. Commun.">
        <title>Multiple recent horizontal transfers of a large genomic region in cheese making fungi.</title>
        <authorList>
            <person name="Cheeseman K."/>
            <person name="Ropars J."/>
            <person name="Renault P."/>
            <person name="Dupont J."/>
            <person name="Gouzy J."/>
            <person name="Branca A."/>
            <person name="Abraham A.L."/>
            <person name="Ceppi M."/>
            <person name="Conseiller E."/>
            <person name="Debuchy R."/>
            <person name="Malagnac F."/>
            <person name="Goarin A."/>
            <person name="Silar P."/>
            <person name="Lacoste S."/>
            <person name="Sallet E."/>
            <person name="Bensimon A."/>
            <person name="Giraud T."/>
            <person name="Brygoo Y."/>
        </authorList>
    </citation>
    <scope>NUCLEOTIDE SEQUENCE [LARGE SCALE GENOMIC DNA]</scope>
    <source>
        <strain evidence="2">FM 013</strain>
    </source>
</reference>
<evidence type="ECO:0000313" key="2">
    <source>
        <dbReference type="Proteomes" id="UP000053732"/>
    </source>
</evidence>
<gene>
    <name evidence="1" type="ORF">PCAMFM013_S001g000559</name>
</gene>
<dbReference type="EMBL" id="HG793134">
    <property type="protein sequence ID" value="CRL17599.1"/>
    <property type="molecule type" value="Genomic_DNA"/>
</dbReference>
<proteinExistence type="predicted"/>
<dbReference type="AlphaFoldDB" id="A0A0G4NUE9"/>
<evidence type="ECO:0000313" key="1">
    <source>
        <dbReference type="EMBL" id="CRL17599.1"/>
    </source>
</evidence>
<accession>A0A0G4NUE9</accession>
<keyword evidence="2" id="KW-1185">Reference proteome</keyword>
<name>A0A0G4NUE9_PENC3</name>
<organism evidence="1 2">
    <name type="scientific">Penicillium camemberti (strain FM 013)</name>
    <dbReference type="NCBI Taxonomy" id="1429867"/>
    <lineage>
        <taxon>Eukaryota</taxon>
        <taxon>Fungi</taxon>
        <taxon>Dikarya</taxon>
        <taxon>Ascomycota</taxon>
        <taxon>Pezizomycotina</taxon>
        <taxon>Eurotiomycetes</taxon>
        <taxon>Eurotiomycetidae</taxon>
        <taxon>Eurotiales</taxon>
        <taxon>Aspergillaceae</taxon>
        <taxon>Penicillium</taxon>
    </lineage>
</organism>
<sequence>MVSFLKRLSALVMIAAYGHVLQPFTMHLRMFTRRQNTGYNGVEE</sequence>
<dbReference type="Proteomes" id="UP000053732">
    <property type="component" value="Unassembled WGS sequence"/>
</dbReference>